<keyword evidence="10" id="KW-1185">Reference proteome</keyword>
<dbReference type="Gene3D" id="2.70.98.10">
    <property type="match status" value="1"/>
</dbReference>
<dbReference type="InterPro" id="IPR019563">
    <property type="entry name" value="GH97_catalytic"/>
</dbReference>
<comment type="cofactor">
    <cofactor evidence="1">
        <name>Ca(2+)</name>
        <dbReference type="ChEBI" id="CHEBI:29108"/>
    </cofactor>
</comment>
<dbReference type="InterPro" id="IPR052720">
    <property type="entry name" value="Glycosyl_hydrolase_97"/>
</dbReference>
<dbReference type="InterPro" id="IPR013780">
    <property type="entry name" value="Glyco_hydro_b"/>
</dbReference>
<dbReference type="InterPro" id="IPR029483">
    <property type="entry name" value="GH97_C"/>
</dbReference>
<comment type="subunit">
    <text evidence="2">Monomer.</text>
</comment>
<dbReference type="InterPro" id="IPR013785">
    <property type="entry name" value="Aldolase_TIM"/>
</dbReference>
<dbReference type="PANTHER" id="PTHR35803">
    <property type="entry name" value="GLUCAN 1,4-ALPHA-GLUCOSIDASE SUSB-RELATED"/>
    <property type="match status" value="1"/>
</dbReference>
<dbReference type="AlphaFoldDB" id="A0A401LVE4"/>
<dbReference type="Proteomes" id="UP000288079">
    <property type="component" value="Unassembled WGS sequence"/>
</dbReference>
<evidence type="ECO:0000256" key="3">
    <source>
        <dbReference type="ARBA" id="ARBA00022801"/>
    </source>
</evidence>
<feature type="domain" description="Glycosyl-hydrolase 97 C-terminal oligomerisation" evidence="8">
    <location>
        <begin position="555"/>
        <end position="649"/>
    </location>
</feature>
<dbReference type="GO" id="GO:0030246">
    <property type="term" value="F:carbohydrate binding"/>
    <property type="evidence" value="ECO:0007669"/>
    <property type="project" value="InterPro"/>
</dbReference>
<dbReference type="GO" id="GO:0016798">
    <property type="term" value="F:hydrolase activity, acting on glycosyl bonds"/>
    <property type="evidence" value="ECO:0007669"/>
    <property type="project" value="UniProtKB-KW"/>
</dbReference>
<feature type="domain" description="Glycosyl-hydrolase 97 catalytic" evidence="6">
    <location>
        <begin position="300"/>
        <end position="454"/>
    </location>
</feature>
<evidence type="ECO:0000259" key="6">
    <source>
        <dbReference type="Pfam" id="PF10566"/>
    </source>
</evidence>
<keyword evidence="4" id="KW-0106">Calcium</keyword>
<dbReference type="SUPFAM" id="SSF51445">
    <property type="entry name" value="(Trans)glycosidases"/>
    <property type="match status" value="1"/>
</dbReference>
<sequence>MGWSQKVMQLESPNQQIELQVTAGDELTISILQNGTTLLKSSPIGINIREIGEIGIQPKVTKVSQRSVSGQKIVSPIYKKSEVEENYNELTVQFKGKYSVVFRCYDQGVAYQFKTDFGKTPLTVINEKAEYKFPDQSKGYAAYSNRGKDDNIDSQFLNSFENTYDYQSLSSLNDKRLVILPFLVELPVNNKKVCITESDLYDYPGMFLRSEANTFTMNGVYATVPKVTEQGGHNMLQKMVKEREDYIAKTDGKRSFPWRIFAIAENDKELLDNDLVFLLGRPSTMTDLSWIKPGKVAWDWWNNWNLKGVDFRAGVNNDTYKFYIDFAAKNNIEYVILDEGWAINKQADMLQIIPQINLEELSAYAKSKNVDLILWAGYWAFHRDMEKVVKHYADMGIKGFKVDFMDRDDQKMVDFMWEAAEVCANHKMLLDYHGTCKPFGLQRTYPNVINFEGVNGLEQLKWKPQGYDQVTYDLTFPFIRMLAGPVDYTQGAMRNATKKGYAPNYSEPMSQGTRCRQLAEYVIFESPFNMLCDTPINYMDEQECTDFITSIPTIWDETVTLDSKIAQYITMARRSKDTWYIGAMNDWKTRELEIDLSFLSDGKYQMEVFRDGVNADRNAEDYKKETKILPNNKKIKIKMYPGGGYTAKISKQ</sequence>
<evidence type="ECO:0000259" key="8">
    <source>
        <dbReference type="Pfam" id="PF14509"/>
    </source>
</evidence>
<comment type="caution">
    <text evidence="9">The sequence shown here is derived from an EMBL/GenBank/DDBJ whole genome shotgun (WGS) entry which is preliminary data.</text>
</comment>
<evidence type="ECO:0000256" key="5">
    <source>
        <dbReference type="ARBA" id="ARBA00023295"/>
    </source>
</evidence>
<dbReference type="InterPro" id="IPR017853">
    <property type="entry name" value="GH"/>
</dbReference>
<evidence type="ECO:0000259" key="7">
    <source>
        <dbReference type="Pfam" id="PF14508"/>
    </source>
</evidence>
<dbReference type="InterPro" id="IPR014718">
    <property type="entry name" value="GH-type_carb-bd"/>
</dbReference>
<keyword evidence="3" id="KW-0378">Hydrolase</keyword>
<keyword evidence="5" id="KW-0326">Glycosidase</keyword>
<name>A0A401LVE4_9BACE</name>
<evidence type="ECO:0000256" key="2">
    <source>
        <dbReference type="ARBA" id="ARBA00011245"/>
    </source>
</evidence>
<protein>
    <submittedName>
        <fullName evidence="9">Retaining alpha-galactosidase</fullName>
    </submittedName>
</protein>
<dbReference type="InterPro" id="IPR029486">
    <property type="entry name" value="GH97_N"/>
</dbReference>
<evidence type="ECO:0000313" key="9">
    <source>
        <dbReference type="EMBL" id="GCB35484.1"/>
    </source>
</evidence>
<evidence type="ECO:0000256" key="4">
    <source>
        <dbReference type="ARBA" id="ARBA00022837"/>
    </source>
</evidence>
<dbReference type="Pfam" id="PF14509">
    <property type="entry name" value="GH97_C"/>
    <property type="match status" value="1"/>
</dbReference>
<reference evidence="9 10" key="1">
    <citation type="submission" date="2018-10" db="EMBL/GenBank/DDBJ databases">
        <title>Draft Genome Sequence of Bacteroides sp. KCTC 15687.</title>
        <authorList>
            <person name="Yu S.Y."/>
            <person name="Kim J.S."/>
            <person name="Oh B.S."/>
            <person name="Park S.H."/>
            <person name="Kang S.W."/>
            <person name="Park J.E."/>
            <person name="Choi S.H."/>
            <person name="Han K.I."/>
            <person name="Lee K.C."/>
            <person name="Eom M.K."/>
            <person name="Suh M.K."/>
            <person name="Lee D.H."/>
            <person name="Yoon H."/>
            <person name="Kim B."/>
            <person name="Yang S.J."/>
            <person name="Lee J.S."/>
            <person name="Lee J.H."/>
        </authorList>
    </citation>
    <scope>NUCLEOTIDE SEQUENCE [LARGE SCALE GENOMIC DNA]</scope>
    <source>
        <strain evidence="9 10">KCTC 15687</strain>
    </source>
</reference>
<gene>
    <name evidence="9" type="ORF">KGMB02408_24290</name>
</gene>
<dbReference type="Gene3D" id="2.60.40.1180">
    <property type="entry name" value="Golgi alpha-mannosidase II"/>
    <property type="match status" value="1"/>
</dbReference>
<organism evidence="9 10">
    <name type="scientific">Bacteroides faecalis</name>
    <dbReference type="NCBI Taxonomy" id="2447885"/>
    <lineage>
        <taxon>Bacteria</taxon>
        <taxon>Pseudomonadati</taxon>
        <taxon>Bacteroidota</taxon>
        <taxon>Bacteroidia</taxon>
        <taxon>Bacteroidales</taxon>
        <taxon>Bacteroidaceae</taxon>
        <taxon>Bacteroides</taxon>
    </lineage>
</organism>
<dbReference type="PANTHER" id="PTHR35803:SF2">
    <property type="entry name" value="RETAINING ALPHA-GALACTOSIDASE"/>
    <property type="match status" value="1"/>
</dbReference>
<proteinExistence type="predicted"/>
<evidence type="ECO:0000256" key="1">
    <source>
        <dbReference type="ARBA" id="ARBA00001913"/>
    </source>
</evidence>
<dbReference type="Pfam" id="PF14508">
    <property type="entry name" value="GH97_N"/>
    <property type="match status" value="1"/>
</dbReference>
<accession>A0A401LVE4</accession>
<feature type="domain" description="Glycosyl-hydrolase 97 N-terminal" evidence="7">
    <location>
        <begin position="10"/>
        <end position="282"/>
    </location>
</feature>
<evidence type="ECO:0000313" key="10">
    <source>
        <dbReference type="Proteomes" id="UP000288079"/>
    </source>
</evidence>
<dbReference type="Gene3D" id="3.20.20.70">
    <property type="entry name" value="Aldolase class I"/>
    <property type="match status" value="1"/>
</dbReference>
<dbReference type="Pfam" id="PF10566">
    <property type="entry name" value="Glyco_hydro_97"/>
    <property type="match status" value="1"/>
</dbReference>
<dbReference type="EMBL" id="BHWB01000006">
    <property type="protein sequence ID" value="GCB35484.1"/>
    <property type="molecule type" value="Genomic_DNA"/>
</dbReference>